<dbReference type="PANTHER" id="PTHR43664:SF1">
    <property type="entry name" value="BETA-METHYLMALYL-COA DEHYDRATASE"/>
    <property type="match status" value="1"/>
</dbReference>
<name>A0A1H6G421_9EURY</name>
<evidence type="ECO:0000313" key="1">
    <source>
        <dbReference type="EMBL" id="SEH17831.1"/>
    </source>
</evidence>
<evidence type="ECO:0000313" key="2">
    <source>
        <dbReference type="Proteomes" id="UP000199112"/>
    </source>
</evidence>
<dbReference type="AlphaFoldDB" id="A0A1H6G421"/>
<protein>
    <submittedName>
        <fullName evidence="1">Acyl dehydratase</fullName>
    </submittedName>
</protein>
<dbReference type="SUPFAM" id="SSF54637">
    <property type="entry name" value="Thioesterase/thiol ester dehydrase-isomerase"/>
    <property type="match status" value="1"/>
</dbReference>
<dbReference type="InterPro" id="IPR048274">
    <property type="entry name" value="MC_hydratase"/>
</dbReference>
<dbReference type="Gene3D" id="3.10.129.10">
    <property type="entry name" value="Hotdog Thioesterase"/>
    <property type="match status" value="1"/>
</dbReference>
<dbReference type="InterPro" id="IPR029069">
    <property type="entry name" value="HotDog_dom_sf"/>
</dbReference>
<accession>A0A1H6G421</accession>
<keyword evidence="2" id="KW-1185">Reference proteome</keyword>
<gene>
    <name evidence="1" type="ORF">SAMN04487967_3404</name>
</gene>
<dbReference type="InterPro" id="IPR052342">
    <property type="entry name" value="MCH/BMMD"/>
</dbReference>
<dbReference type="PANTHER" id="PTHR43664">
    <property type="entry name" value="MONOAMINE OXIDASE-RELATED"/>
    <property type="match status" value="1"/>
</dbReference>
<dbReference type="Pfam" id="PF19315">
    <property type="entry name" value="MC_hydratase"/>
    <property type="match status" value="1"/>
</dbReference>
<dbReference type="CDD" id="cd03451">
    <property type="entry name" value="FkbR2"/>
    <property type="match status" value="1"/>
</dbReference>
<organism evidence="1 2">
    <name type="scientific">Natronorubrum sediminis</name>
    <dbReference type="NCBI Taxonomy" id="640943"/>
    <lineage>
        <taxon>Archaea</taxon>
        <taxon>Methanobacteriati</taxon>
        <taxon>Methanobacteriota</taxon>
        <taxon>Stenosarchaea group</taxon>
        <taxon>Halobacteria</taxon>
        <taxon>Halobacteriales</taxon>
        <taxon>Natrialbaceae</taxon>
        <taxon>Natronorubrum</taxon>
    </lineage>
</organism>
<proteinExistence type="predicted"/>
<reference evidence="2" key="1">
    <citation type="submission" date="2016-10" db="EMBL/GenBank/DDBJ databases">
        <authorList>
            <person name="Varghese N."/>
            <person name="Submissions S."/>
        </authorList>
    </citation>
    <scope>NUCLEOTIDE SEQUENCE [LARGE SCALE GENOMIC DNA]</scope>
    <source>
        <strain evidence="2">CGMCC 1.8981</strain>
    </source>
</reference>
<dbReference type="Proteomes" id="UP000199112">
    <property type="component" value="Unassembled WGS sequence"/>
</dbReference>
<dbReference type="EMBL" id="FNWL01000005">
    <property type="protein sequence ID" value="SEH17831.1"/>
    <property type="molecule type" value="Genomic_DNA"/>
</dbReference>
<sequence>MSREEPVSDDPKRKRVEKINYFEDFDSGQEFEHHWGRTITEGDNSLFSTLTINANPMYFNADYAEDLGHDGVVANHLLAFNIVFGMSVQDLSEAGGAFLGIDNLKFHEDVYPGDTLYADSEVVSKRESESRPHQGIVHWKTTGTRPNGDLVVEFERKNLINKRSHQEESEP</sequence>
<dbReference type="GO" id="GO:0016829">
    <property type="term" value="F:lyase activity"/>
    <property type="evidence" value="ECO:0007669"/>
    <property type="project" value="InterPro"/>
</dbReference>